<reference evidence="3" key="1">
    <citation type="journal article" date="2014" name="Science">
        <title>Ancient hybridizations among the ancestral genomes of bread wheat.</title>
        <authorList>
            <consortium name="International Wheat Genome Sequencing Consortium,"/>
            <person name="Marcussen T."/>
            <person name="Sandve S.R."/>
            <person name="Heier L."/>
            <person name="Spannagl M."/>
            <person name="Pfeifer M."/>
            <person name="Jakobsen K.S."/>
            <person name="Wulff B.B."/>
            <person name="Steuernagel B."/>
            <person name="Mayer K.F."/>
            <person name="Olsen O.A."/>
        </authorList>
    </citation>
    <scope>NUCLEOTIDE SEQUENCE [LARGE SCALE GENOMIC DNA]</scope>
    <source>
        <strain evidence="3">cv. AL8/78</strain>
    </source>
</reference>
<reference evidence="2" key="4">
    <citation type="submission" date="2019-03" db="UniProtKB">
        <authorList>
            <consortium name="EnsemblPlants"/>
        </authorList>
    </citation>
    <scope>IDENTIFICATION</scope>
</reference>
<evidence type="ECO:0000256" key="1">
    <source>
        <dbReference type="SAM" id="SignalP"/>
    </source>
</evidence>
<dbReference type="EnsemblPlants" id="AET2Gv20287000.11">
    <property type="protein sequence ID" value="AET2Gv20287000.11"/>
    <property type="gene ID" value="AET2Gv20287000"/>
</dbReference>
<proteinExistence type="predicted"/>
<reference evidence="2" key="3">
    <citation type="journal article" date="2017" name="Nature">
        <title>Genome sequence of the progenitor of the wheat D genome Aegilops tauschii.</title>
        <authorList>
            <person name="Luo M.C."/>
            <person name="Gu Y.Q."/>
            <person name="Puiu D."/>
            <person name="Wang H."/>
            <person name="Twardziok S.O."/>
            <person name="Deal K.R."/>
            <person name="Huo N."/>
            <person name="Zhu T."/>
            <person name="Wang L."/>
            <person name="Wang Y."/>
            <person name="McGuire P.E."/>
            <person name="Liu S."/>
            <person name="Long H."/>
            <person name="Ramasamy R.K."/>
            <person name="Rodriguez J.C."/>
            <person name="Van S.L."/>
            <person name="Yuan L."/>
            <person name="Wang Z."/>
            <person name="Xia Z."/>
            <person name="Xiao L."/>
            <person name="Anderson O.D."/>
            <person name="Ouyang S."/>
            <person name="Liang Y."/>
            <person name="Zimin A.V."/>
            <person name="Pertea G."/>
            <person name="Qi P."/>
            <person name="Bennetzen J.L."/>
            <person name="Dai X."/>
            <person name="Dawson M.W."/>
            <person name="Muller H.G."/>
            <person name="Kugler K."/>
            <person name="Rivarola-Duarte L."/>
            <person name="Spannagl M."/>
            <person name="Mayer K.F.X."/>
            <person name="Lu F.H."/>
            <person name="Bevan M.W."/>
            <person name="Leroy P."/>
            <person name="Li P."/>
            <person name="You F.M."/>
            <person name="Sun Q."/>
            <person name="Liu Z."/>
            <person name="Lyons E."/>
            <person name="Wicker T."/>
            <person name="Salzberg S.L."/>
            <person name="Devos K.M."/>
            <person name="Dvorak J."/>
        </authorList>
    </citation>
    <scope>NUCLEOTIDE SEQUENCE [LARGE SCALE GENOMIC DNA]</scope>
    <source>
        <strain evidence="2">cv. AL8/78</strain>
    </source>
</reference>
<keyword evidence="3" id="KW-1185">Reference proteome</keyword>
<feature type="chain" id="PRO_5019324328" evidence="1">
    <location>
        <begin position="23"/>
        <end position="59"/>
    </location>
</feature>
<feature type="signal peptide" evidence="1">
    <location>
        <begin position="1"/>
        <end position="22"/>
    </location>
</feature>
<sequence>MLQLLQSLLLFLNLSCCNLCLTSNIQRVHLDRVLSLTAPWRHEPALLCAAPGGEPRLCC</sequence>
<protein>
    <submittedName>
        <fullName evidence="2">Uncharacterized protein</fullName>
    </submittedName>
</protein>
<dbReference type="Proteomes" id="UP000015105">
    <property type="component" value="Chromosome 2D"/>
</dbReference>
<evidence type="ECO:0000313" key="3">
    <source>
        <dbReference type="Proteomes" id="UP000015105"/>
    </source>
</evidence>
<reference evidence="3" key="2">
    <citation type="journal article" date="2017" name="Nat. Plants">
        <title>The Aegilops tauschii genome reveals multiple impacts of transposons.</title>
        <authorList>
            <person name="Zhao G."/>
            <person name="Zou C."/>
            <person name="Li K."/>
            <person name="Wang K."/>
            <person name="Li T."/>
            <person name="Gao L."/>
            <person name="Zhang X."/>
            <person name="Wang H."/>
            <person name="Yang Z."/>
            <person name="Liu X."/>
            <person name="Jiang W."/>
            <person name="Mao L."/>
            <person name="Kong X."/>
            <person name="Jiao Y."/>
            <person name="Jia J."/>
        </authorList>
    </citation>
    <scope>NUCLEOTIDE SEQUENCE [LARGE SCALE GENOMIC DNA]</scope>
    <source>
        <strain evidence="3">cv. AL8/78</strain>
    </source>
</reference>
<accession>A0A453AWS7</accession>
<reference evidence="2" key="5">
    <citation type="journal article" date="2021" name="G3 (Bethesda)">
        <title>Aegilops tauschii genome assembly Aet v5.0 features greater sequence contiguity and improved annotation.</title>
        <authorList>
            <person name="Wang L."/>
            <person name="Zhu T."/>
            <person name="Rodriguez J.C."/>
            <person name="Deal K.R."/>
            <person name="Dubcovsky J."/>
            <person name="McGuire P.E."/>
            <person name="Lux T."/>
            <person name="Spannagl M."/>
            <person name="Mayer K.F.X."/>
            <person name="Baldrich P."/>
            <person name="Meyers B.C."/>
            <person name="Huo N."/>
            <person name="Gu Y.Q."/>
            <person name="Zhou H."/>
            <person name="Devos K.M."/>
            <person name="Bennetzen J.L."/>
            <person name="Unver T."/>
            <person name="Budak H."/>
            <person name="Gulick P.J."/>
            <person name="Galiba G."/>
            <person name="Kalapos B."/>
            <person name="Nelson D.R."/>
            <person name="Li P."/>
            <person name="You F.M."/>
            <person name="Luo M.C."/>
            <person name="Dvorak J."/>
        </authorList>
    </citation>
    <scope>NUCLEOTIDE SEQUENCE [LARGE SCALE GENOMIC DNA]</scope>
    <source>
        <strain evidence="2">cv. AL8/78</strain>
    </source>
</reference>
<evidence type="ECO:0000313" key="2">
    <source>
        <dbReference type="EnsemblPlants" id="AET2Gv20287000.11"/>
    </source>
</evidence>
<name>A0A453AWS7_AEGTS</name>
<dbReference type="Gramene" id="AET2Gv20287000.11">
    <property type="protein sequence ID" value="AET2Gv20287000.11"/>
    <property type="gene ID" value="AET2Gv20287000"/>
</dbReference>
<keyword evidence="1" id="KW-0732">Signal</keyword>
<organism evidence="2 3">
    <name type="scientific">Aegilops tauschii subsp. strangulata</name>
    <name type="common">Goatgrass</name>
    <dbReference type="NCBI Taxonomy" id="200361"/>
    <lineage>
        <taxon>Eukaryota</taxon>
        <taxon>Viridiplantae</taxon>
        <taxon>Streptophyta</taxon>
        <taxon>Embryophyta</taxon>
        <taxon>Tracheophyta</taxon>
        <taxon>Spermatophyta</taxon>
        <taxon>Magnoliopsida</taxon>
        <taxon>Liliopsida</taxon>
        <taxon>Poales</taxon>
        <taxon>Poaceae</taxon>
        <taxon>BOP clade</taxon>
        <taxon>Pooideae</taxon>
        <taxon>Triticodae</taxon>
        <taxon>Triticeae</taxon>
        <taxon>Triticinae</taxon>
        <taxon>Aegilops</taxon>
    </lineage>
</organism>
<dbReference type="AlphaFoldDB" id="A0A453AWS7"/>